<dbReference type="PANTHER" id="PTHR12320:SF1">
    <property type="entry name" value="PROTEIN PHOSPHATASE PTC7 HOMOLOG"/>
    <property type="match status" value="1"/>
</dbReference>
<gene>
    <name evidence="5" type="ORF">PCOR1329_LOCUS44596</name>
</gene>
<keyword evidence="1" id="KW-0479">Metal-binding</keyword>
<keyword evidence="1" id="KW-0904">Protein phosphatase</keyword>
<comment type="cofactor">
    <cofactor evidence="1">
        <name>Mg(2+)</name>
        <dbReference type="ChEBI" id="CHEBI:18420"/>
    </cofactor>
</comment>
<feature type="domain" description="PPM-type phosphatase" evidence="4">
    <location>
        <begin position="455"/>
        <end position="744"/>
    </location>
</feature>
<dbReference type="PANTHER" id="PTHR12320">
    <property type="entry name" value="PROTEIN PHOSPHATASE 2C"/>
    <property type="match status" value="1"/>
</dbReference>
<reference evidence="5" key="1">
    <citation type="submission" date="2023-10" db="EMBL/GenBank/DDBJ databases">
        <authorList>
            <person name="Chen Y."/>
            <person name="Shah S."/>
            <person name="Dougan E. K."/>
            <person name="Thang M."/>
            <person name="Chan C."/>
        </authorList>
    </citation>
    <scope>NUCLEOTIDE SEQUENCE [LARGE SCALE GENOMIC DNA]</scope>
</reference>
<dbReference type="Pfam" id="PF00686">
    <property type="entry name" value="CBM_20"/>
    <property type="match status" value="1"/>
</dbReference>
<evidence type="ECO:0000259" key="3">
    <source>
        <dbReference type="PROSITE" id="PS51166"/>
    </source>
</evidence>
<proteinExistence type="inferred from homology"/>
<keyword evidence="1" id="KW-0464">Manganese</keyword>
<feature type="domain" description="CBM20" evidence="3">
    <location>
        <begin position="2"/>
        <end position="112"/>
    </location>
</feature>
<protein>
    <recommendedName>
        <fullName evidence="1">Protein phosphatase</fullName>
        <ecNumber evidence="1">3.1.3.16</ecNumber>
    </recommendedName>
</protein>
<feature type="region of interest" description="Disordered" evidence="2">
    <location>
        <begin position="175"/>
        <end position="194"/>
    </location>
</feature>
<evidence type="ECO:0000256" key="2">
    <source>
        <dbReference type="SAM" id="MobiDB-lite"/>
    </source>
</evidence>
<dbReference type="Gene3D" id="3.60.40.10">
    <property type="entry name" value="PPM-type phosphatase domain"/>
    <property type="match status" value="1"/>
</dbReference>
<evidence type="ECO:0000313" key="5">
    <source>
        <dbReference type="EMBL" id="CAK0852960.1"/>
    </source>
</evidence>
<dbReference type="InterPro" id="IPR001932">
    <property type="entry name" value="PPM-type_phosphatase-like_dom"/>
</dbReference>
<dbReference type="SUPFAM" id="SSF49452">
    <property type="entry name" value="Starch-binding domain-like"/>
    <property type="match status" value="1"/>
</dbReference>
<dbReference type="Proteomes" id="UP001189429">
    <property type="component" value="Unassembled WGS sequence"/>
</dbReference>
<comment type="cofactor">
    <cofactor evidence="1">
        <name>Mn(2+)</name>
        <dbReference type="ChEBI" id="CHEBI:29035"/>
    </cofactor>
</comment>
<comment type="catalytic activity">
    <reaction evidence="1">
        <text>O-phospho-L-threonyl-[protein] + H2O = L-threonyl-[protein] + phosphate</text>
        <dbReference type="Rhea" id="RHEA:47004"/>
        <dbReference type="Rhea" id="RHEA-COMP:11060"/>
        <dbReference type="Rhea" id="RHEA-COMP:11605"/>
        <dbReference type="ChEBI" id="CHEBI:15377"/>
        <dbReference type="ChEBI" id="CHEBI:30013"/>
        <dbReference type="ChEBI" id="CHEBI:43474"/>
        <dbReference type="ChEBI" id="CHEBI:61977"/>
        <dbReference type="EC" id="3.1.3.16"/>
    </reaction>
</comment>
<dbReference type="CDD" id="cd05467">
    <property type="entry name" value="CBM20"/>
    <property type="match status" value="1"/>
</dbReference>
<feature type="compositionally biased region" description="Low complexity" evidence="2">
    <location>
        <begin position="175"/>
        <end position="193"/>
    </location>
</feature>
<dbReference type="EMBL" id="CAUYUJ010015360">
    <property type="protein sequence ID" value="CAK0852960.1"/>
    <property type="molecule type" value="Genomic_DNA"/>
</dbReference>
<feature type="region of interest" description="Disordered" evidence="2">
    <location>
        <begin position="311"/>
        <end position="368"/>
    </location>
</feature>
<evidence type="ECO:0000259" key="4">
    <source>
        <dbReference type="PROSITE" id="PS51746"/>
    </source>
</evidence>
<comment type="caution">
    <text evidence="5">The sequence shown here is derived from an EMBL/GenBank/DDBJ whole genome shotgun (WGS) entry which is preliminary data.</text>
</comment>
<dbReference type="InterPro" id="IPR013784">
    <property type="entry name" value="Carb-bd-like_fold"/>
</dbReference>
<dbReference type="SMART" id="SM00332">
    <property type="entry name" value="PP2Cc"/>
    <property type="match status" value="1"/>
</dbReference>
<dbReference type="PROSITE" id="PS51746">
    <property type="entry name" value="PPM_2"/>
    <property type="match status" value="1"/>
</dbReference>
<keyword evidence="1" id="KW-0378">Hydrolase</keyword>
<evidence type="ECO:0000313" key="6">
    <source>
        <dbReference type="Proteomes" id="UP001189429"/>
    </source>
</evidence>
<dbReference type="PROSITE" id="PS51166">
    <property type="entry name" value="CBM20"/>
    <property type="match status" value="1"/>
</dbReference>
<dbReference type="InterPro" id="IPR036457">
    <property type="entry name" value="PPM-type-like_dom_sf"/>
</dbReference>
<dbReference type="InterPro" id="IPR002044">
    <property type="entry name" value="CBM20"/>
</dbReference>
<sequence length="759" mass="81295">MPPARRPRETVFQVRCETSFGAEVRLVGSTEALGQWDPARGLRLETSPKLYPSWRSRPTALLEEGEVEYKYVIAAAGQEVAWERCPNRRPPPLWREASEDCLAVLIQHCFGDPAEERAVQLRPFPDRRAFSCLRKAASSPCRGAALRACCAGLGCHEEPAGGRGVLEELVPDSCSASADGSSSGVTRASSSDSMNLLDEVAKDERGRDRQQLLVWPPGVFAGHVDVLGSFTQPPWGRPLALHLCPETGVWWLAVEEALPGLQPGTYEFKFRRNGQDWAVNPALPVRRTSEGAQNNTLVIDRRLMARIERRAGQAPAAAPPRGPVGAAAQLPSAPPPAACRGVALAEEGSDAAGPASGRPDDHSADLRLAPRRAVSTAERLWNGGDDGGGPGTPDWQQRTASMPRLANGGCRGSLPLDVLGGLSGVSEEEGDLYGTDVSLLLELPDVKRCTGLALVAGAFNRPKDGTVGEDAYFLELPFLGVADGVGGMQHVLGHSSKAFAEALMSRCREFSCEFAAAAATGSLSALGPGRAARQVLCEGYREVQVHGASTAVISWLDSRTNKLGVAVLGDSGVMVVRRPTSRLSEAAEGRVHSTRSSVVFKSPSQQHDFNYPYQLCRLPAAFRRLQLRGPDKPTDCAVFEVDVEEGDLILCYSDGVDDNLYDQEILDICDRALSPYAAHVLGLPDRDATPPELVSRAVGAAAYTRSRDQKARVPFADAARKAGWPTAWCRGGKEDDITCLAAWVQHQPTGAQATPGRGA</sequence>
<dbReference type="Gene3D" id="2.60.40.10">
    <property type="entry name" value="Immunoglobulins"/>
    <property type="match status" value="2"/>
</dbReference>
<dbReference type="EC" id="3.1.3.16" evidence="1"/>
<evidence type="ECO:0000256" key="1">
    <source>
        <dbReference type="RuleBase" id="RU366020"/>
    </source>
</evidence>
<organism evidence="5 6">
    <name type="scientific">Prorocentrum cordatum</name>
    <dbReference type="NCBI Taxonomy" id="2364126"/>
    <lineage>
        <taxon>Eukaryota</taxon>
        <taxon>Sar</taxon>
        <taxon>Alveolata</taxon>
        <taxon>Dinophyceae</taxon>
        <taxon>Prorocentrales</taxon>
        <taxon>Prorocentraceae</taxon>
        <taxon>Prorocentrum</taxon>
    </lineage>
</organism>
<dbReference type="SUPFAM" id="SSF81296">
    <property type="entry name" value="E set domains"/>
    <property type="match status" value="1"/>
</dbReference>
<keyword evidence="1" id="KW-0460">Magnesium</keyword>
<dbReference type="InterPro" id="IPR013783">
    <property type="entry name" value="Ig-like_fold"/>
</dbReference>
<keyword evidence="6" id="KW-1185">Reference proteome</keyword>
<dbReference type="CDD" id="cd02859">
    <property type="entry name" value="E_set_AMPKbeta_like_N"/>
    <property type="match status" value="1"/>
</dbReference>
<accession>A0ABN9U2D1</accession>
<dbReference type="InterPro" id="IPR014756">
    <property type="entry name" value="Ig_E-set"/>
</dbReference>
<comment type="catalytic activity">
    <reaction evidence="1">
        <text>O-phospho-L-seryl-[protein] + H2O = L-seryl-[protein] + phosphate</text>
        <dbReference type="Rhea" id="RHEA:20629"/>
        <dbReference type="Rhea" id="RHEA-COMP:9863"/>
        <dbReference type="Rhea" id="RHEA-COMP:11604"/>
        <dbReference type="ChEBI" id="CHEBI:15377"/>
        <dbReference type="ChEBI" id="CHEBI:29999"/>
        <dbReference type="ChEBI" id="CHEBI:43474"/>
        <dbReference type="ChEBI" id="CHEBI:83421"/>
        <dbReference type="EC" id="3.1.3.16"/>
    </reaction>
</comment>
<name>A0ABN9U2D1_9DINO</name>
<feature type="region of interest" description="Disordered" evidence="2">
    <location>
        <begin position="378"/>
        <end position="397"/>
    </location>
</feature>
<dbReference type="SUPFAM" id="SSF81606">
    <property type="entry name" value="PP2C-like"/>
    <property type="match status" value="1"/>
</dbReference>
<dbReference type="SMART" id="SM01065">
    <property type="entry name" value="CBM_2"/>
    <property type="match status" value="1"/>
</dbReference>
<dbReference type="InterPro" id="IPR039123">
    <property type="entry name" value="PPTC7"/>
</dbReference>
<comment type="similarity">
    <text evidence="1">Belongs to the PP2C family.</text>
</comment>